<evidence type="ECO:0000313" key="2">
    <source>
        <dbReference type="Proteomes" id="UP000806522"/>
    </source>
</evidence>
<reference evidence="1" key="1">
    <citation type="submission" date="2019-04" db="EMBL/GenBank/DDBJ databases">
        <title>Evolution of Biomass-Degrading Anaerobic Consortia Revealed by Metagenomics.</title>
        <authorList>
            <person name="Peng X."/>
        </authorList>
    </citation>
    <scope>NUCLEOTIDE SEQUENCE</scope>
    <source>
        <strain evidence="1">SIG140</strain>
    </source>
</reference>
<name>A0A9D5P3D3_XYLRU</name>
<sequence>MQRYKRILNKIKNNSKKCLLGDDDTQTKVIVTLRKGRYLKSV</sequence>
<protein>
    <submittedName>
        <fullName evidence="1">Uncharacterized protein</fullName>
    </submittedName>
</protein>
<proteinExistence type="predicted"/>
<gene>
    <name evidence="1" type="ORF">E7101_14080</name>
</gene>
<evidence type="ECO:0000313" key="1">
    <source>
        <dbReference type="EMBL" id="MBE6272054.1"/>
    </source>
</evidence>
<dbReference type="Proteomes" id="UP000806522">
    <property type="component" value="Unassembled WGS sequence"/>
</dbReference>
<organism evidence="1 2">
    <name type="scientific">Xylanibacter ruminicola</name>
    <name type="common">Prevotella ruminicola</name>
    <dbReference type="NCBI Taxonomy" id="839"/>
    <lineage>
        <taxon>Bacteria</taxon>
        <taxon>Pseudomonadati</taxon>
        <taxon>Bacteroidota</taxon>
        <taxon>Bacteroidia</taxon>
        <taxon>Bacteroidales</taxon>
        <taxon>Prevotellaceae</taxon>
        <taxon>Xylanibacter</taxon>
    </lineage>
</organism>
<dbReference type="EMBL" id="SUYC01000022">
    <property type="protein sequence ID" value="MBE6272054.1"/>
    <property type="molecule type" value="Genomic_DNA"/>
</dbReference>
<comment type="caution">
    <text evidence="1">The sequence shown here is derived from an EMBL/GenBank/DDBJ whole genome shotgun (WGS) entry which is preliminary data.</text>
</comment>
<accession>A0A9D5P3D3</accession>
<dbReference type="AlphaFoldDB" id="A0A9D5P3D3"/>